<keyword evidence="4 7" id="KW-0863">Zinc-finger</keyword>
<dbReference type="SMART" id="SM00355">
    <property type="entry name" value="ZnF_C2H2"/>
    <property type="match status" value="3"/>
</dbReference>
<evidence type="ECO:0000259" key="9">
    <source>
        <dbReference type="PROSITE" id="PS50157"/>
    </source>
</evidence>
<feature type="compositionally biased region" description="Polar residues" evidence="8">
    <location>
        <begin position="328"/>
        <end position="343"/>
    </location>
</feature>
<feature type="region of interest" description="Disordered" evidence="8">
    <location>
        <begin position="567"/>
        <end position="660"/>
    </location>
</feature>
<dbReference type="Gene3D" id="3.30.160.60">
    <property type="entry name" value="Classic Zinc Finger"/>
    <property type="match status" value="2"/>
</dbReference>
<gene>
    <name evidence="10" type="ORF">GGI19_001307</name>
</gene>
<dbReference type="GO" id="GO:0010468">
    <property type="term" value="P:regulation of gene expression"/>
    <property type="evidence" value="ECO:0007669"/>
    <property type="project" value="TreeGrafter"/>
</dbReference>
<evidence type="ECO:0000256" key="2">
    <source>
        <dbReference type="ARBA" id="ARBA00022723"/>
    </source>
</evidence>
<evidence type="ECO:0000313" key="11">
    <source>
        <dbReference type="Proteomes" id="UP001140011"/>
    </source>
</evidence>
<evidence type="ECO:0000256" key="1">
    <source>
        <dbReference type="ARBA" id="ARBA00004123"/>
    </source>
</evidence>
<comment type="subcellular location">
    <subcellularLocation>
        <location evidence="1">Nucleus</location>
    </subcellularLocation>
</comment>
<comment type="caution">
    <text evidence="10">The sequence shown here is derived from an EMBL/GenBank/DDBJ whole genome shotgun (WGS) entry which is preliminary data.</text>
</comment>
<evidence type="ECO:0000256" key="4">
    <source>
        <dbReference type="ARBA" id="ARBA00022771"/>
    </source>
</evidence>
<dbReference type="InterPro" id="IPR036236">
    <property type="entry name" value="Znf_C2H2_sf"/>
</dbReference>
<dbReference type="InterPro" id="IPR013087">
    <property type="entry name" value="Znf_C2H2_type"/>
</dbReference>
<feature type="compositionally biased region" description="Low complexity" evidence="8">
    <location>
        <begin position="471"/>
        <end position="486"/>
    </location>
</feature>
<dbReference type="AlphaFoldDB" id="A0A9W8LDL3"/>
<feature type="domain" description="C2H2-type" evidence="9">
    <location>
        <begin position="663"/>
        <end position="690"/>
    </location>
</feature>
<dbReference type="InterPro" id="IPR050331">
    <property type="entry name" value="Zinc_finger"/>
</dbReference>
<dbReference type="PANTHER" id="PTHR16515">
    <property type="entry name" value="PR DOMAIN ZINC FINGER PROTEIN"/>
    <property type="match status" value="1"/>
</dbReference>
<reference evidence="10" key="1">
    <citation type="submission" date="2022-07" db="EMBL/GenBank/DDBJ databases">
        <title>Phylogenomic reconstructions and comparative analyses of Kickxellomycotina fungi.</title>
        <authorList>
            <person name="Reynolds N.K."/>
            <person name="Stajich J.E."/>
            <person name="Barry K."/>
            <person name="Grigoriev I.V."/>
            <person name="Crous P."/>
            <person name="Smith M.E."/>
        </authorList>
    </citation>
    <scope>NUCLEOTIDE SEQUENCE</scope>
    <source>
        <strain evidence="10">BCRC 34297</strain>
    </source>
</reference>
<name>A0A9W8LDL3_9FUNG</name>
<evidence type="ECO:0000256" key="5">
    <source>
        <dbReference type="ARBA" id="ARBA00022833"/>
    </source>
</evidence>
<feature type="region of interest" description="Disordered" evidence="8">
    <location>
        <begin position="233"/>
        <end position="263"/>
    </location>
</feature>
<feature type="region of interest" description="Disordered" evidence="8">
    <location>
        <begin position="307"/>
        <end position="365"/>
    </location>
</feature>
<keyword evidence="6" id="KW-0539">Nucleus</keyword>
<dbReference type="Proteomes" id="UP001140011">
    <property type="component" value="Unassembled WGS sequence"/>
</dbReference>
<dbReference type="Pfam" id="PF00096">
    <property type="entry name" value="zf-C2H2"/>
    <property type="match status" value="2"/>
</dbReference>
<dbReference type="GO" id="GO:0008270">
    <property type="term" value="F:zinc ion binding"/>
    <property type="evidence" value="ECO:0007669"/>
    <property type="project" value="UniProtKB-KW"/>
</dbReference>
<feature type="compositionally biased region" description="Low complexity" evidence="8">
    <location>
        <begin position="497"/>
        <end position="514"/>
    </location>
</feature>
<dbReference type="GO" id="GO:0005634">
    <property type="term" value="C:nucleus"/>
    <property type="evidence" value="ECO:0007669"/>
    <property type="project" value="UniProtKB-SubCell"/>
</dbReference>
<feature type="compositionally biased region" description="Acidic residues" evidence="8">
    <location>
        <begin position="597"/>
        <end position="613"/>
    </location>
</feature>
<dbReference type="SUPFAM" id="SSF57667">
    <property type="entry name" value="beta-beta-alpha zinc fingers"/>
    <property type="match status" value="2"/>
</dbReference>
<organism evidence="10 11">
    <name type="scientific">Coemansia pectinata</name>
    <dbReference type="NCBI Taxonomy" id="1052879"/>
    <lineage>
        <taxon>Eukaryota</taxon>
        <taxon>Fungi</taxon>
        <taxon>Fungi incertae sedis</taxon>
        <taxon>Zoopagomycota</taxon>
        <taxon>Kickxellomycotina</taxon>
        <taxon>Kickxellomycetes</taxon>
        <taxon>Kickxellales</taxon>
        <taxon>Kickxellaceae</taxon>
        <taxon>Coemansia</taxon>
    </lineage>
</organism>
<dbReference type="PROSITE" id="PS50157">
    <property type="entry name" value="ZINC_FINGER_C2H2_2"/>
    <property type="match status" value="2"/>
</dbReference>
<feature type="region of interest" description="Disordered" evidence="8">
    <location>
        <begin position="419"/>
        <end position="526"/>
    </location>
</feature>
<dbReference type="EMBL" id="JANBUH010000045">
    <property type="protein sequence ID" value="KAJ2755846.1"/>
    <property type="molecule type" value="Genomic_DNA"/>
</dbReference>
<evidence type="ECO:0000256" key="7">
    <source>
        <dbReference type="PROSITE-ProRule" id="PRU00042"/>
    </source>
</evidence>
<dbReference type="PANTHER" id="PTHR16515:SF49">
    <property type="entry name" value="GASTRULA ZINC FINGER PROTEIN XLCGF49.1-LIKE-RELATED"/>
    <property type="match status" value="1"/>
</dbReference>
<protein>
    <recommendedName>
        <fullName evidence="9">C2H2-type domain-containing protein</fullName>
    </recommendedName>
</protein>
<feature type="compositionally biased region" description="Gly residues" evidence="8">
    <location>
        <begin position="346"/>
        <end position="361"/>
    </location>
</feature>
<keyword evidence="3" id="KW-0677">Repeat</keyword>
<sequence>MNFSFASAPNTPYIPQADGRSALSGVNNSGGSGGGIVGGTQGFSASVAAAAIHAAATTHAGGSGSVGGFVGATRATDPLNDIGSPVNLQYLQYAMSSPFFISDTAPTNLAVMGSPAVSAIGLGPKRSQAAPTLIVTASASPTTGMSASGTAGVGVPKLVLSPVMDDTLPGFFHPAEVFTTPKITHLSDVSQKTPDLGMFDDSEAIISALSPRTQTAQAGLSLLAASATYARSPAGSSSNMFGQQPHHGGHHGGYSHRQPQQPQLDDMQGMAAVGSPFLNANGVDATLMSQPQNSLAHQLSPQLMDHHHFQQQHHQQQHQYHQQSQQQYNYRQGSGHGSQQFNMSALGGGSIHNNANGGGQVLGNTGRLMHKRSLLRQSSGLTNASFHNDLVPQPTESFFAPLDEVCSDSDAIAAAAAGGMGYGGSSSSSSRAIAQPLHRQPTAPRLGSQFSPIMSSGLTVSSAHGQVNHGPRSPQQQQPQRFQSPPTGFAPRNSWMQSQYQLAQSAAQAQQKQLLPPPHRPHGYLGAPAHRQQVLSAPVTNGSSSIPGIVFSQMPSLSSSSVSVAAARPSTAGNGSSVPPGGGYLHRGSSLPNDNTIDVEDEEDEEDEDEDEERMGRHQFSPGGSEASDLSLSDSHGGSGEPNNKRRRTSGAPTHKRDQQRRFDCDICNRSFARQYNLKTHRMTHFPEVQASRPFKCPHCVKAFTRKHDLQRHAVLHERTDKYTCPRCHMGFQRKDAMKKHLESPQPCQDI</sequence>
<keyword evidence="11" id="KW-1185">Reference proteome</keyword>
<feature type="compositionally biased region" description="Polar residues" evidence="8">
    <location>
        <begin position="448"/>
        <end position="465"/>
    </location>
</feature>
<feature type="compositionally biased region" description="Low complexity" evidence="8">
    <location>
        <begin position="312"/>
        <end position="327"/>
    </location>
</feature>
<keyword evidence="2" id="KW-0479">Metal-binding</keyword>
<accession>A0A9W8LDL3</accession>
<proteinExistence type="predicted"/>
<dbReference type="PROSITE" id="PS00028">
    <property type="entry name" value="ZINC_FINGER_C2H2_1"/>
    <property type="match status" value="2"/>
</dbReference>
<evidence type="ECO:0000313" key="10">
    <source>
        <dbReference type="EMBL" id="KAJ2755846.1"/>
    </source>
</evidence>
<dbReference type="OrthoDB" id="8922241at2759"/>
<evidence type="ECO:0000256" key="3">
    <source>
        <dbReference type="ARBA" id="ARBA00022737"/>
    </source>
</evidence>
<evidence type="ECO:0000256" key="6">
    <source>
        <dbReference type="ARBA" id="ARBA00023242"/>
    </source>
</evidence>
<dbReference type="FunFam" id="3.30.160.60:FF:000446">
    <property type="entry name" value="Zinc finger protein"/>
    <property type="match status" value="2"/>
</dbReference>
<keyword evidence="5" id="KW-0862">Zinc</keyword>
<dbReference type="Pfam" id="PF12874">
    <property type="entry name" value="zf-met"/>
    <property type="match status" value="1"/>
</dbReference>
<feature type="compositionally biased region" description="Low complexity" evidence="8">
    <location>
        <begin position="425"/>
        <end position="434"/>
    </location>
</feature>
<feature type="domain" description="C2H2-type" evidence="9">
    <location>
        <begin position="695"/>
        <end position="722"/>
    </location>
</feature>
<evidence type="ECO:0000256" key="8">
    <source>
        <dbReference type="SAM" id="MobiDB-lite"/>
    </source>
</evidence>